<dbReference type="EMBL" id="FZQA01000006">
    <property type="protein sequence ID" value="SNT74789.1"/>
    <property type="molecule type" value="Genomic_DNA"/>
</dbReference>
<evidence type="ECO:0000259" key="7">
    <source>
        <dbReference type="Pfam" id="PF25917"/>
    </source>
</evidence>
<dbReference type="Gene3D" id="2.40.30.170">
    <property type="match status" value="1"/>
</dbReference>
<evidence type="ECO:0000313" key="9">
    <source>
        <dbReference type="EMBL" id="SNT74789.1"/>
    </source>
</evidence>
<keyword evidence="6" id="KW-1133">Transmembrane helix</keyword>
<evidence type="ECO:0000256" key="5">
    <source>
        <dbReference type="SAM" id="MobiDB-lite"/>
    </source>
</evidence>
<dbReference type="InterPro" id="IPR006143">
    <property type="entry name" value="RND_pump_MFP"/>
</dbReference>
<keyword evidence="10" id="KW-1185">Reference proteome</keyword>
<feature type="region of interest" description="Disordered" evidence="5">
    <location>
        <begin position="373"/>
        <end position="413"/>
    </location>
</feature>
<accession>A0A239PWT8</accession>
<feature type="domain" description="Multidrug resistance protein MdtA-like C-terminal permuted SH3" evidence="8">
    <location>
        <begin position="317"/>
        <end position="371"/>
    </location>
</feature>
<evidence type="ECO:0000259" key="8">
    <source>
        <dbReference type="Pfam" id="PF25967"/>
    </source>
</evidence>
<dbReference type="AlphaFoldDB" id="A0A239PWT8"/>
<feature type="transmembrane region" description="Helical" evidence="6">
    <location>
        <begin position="6"/>
        <end position="24"/>
    </location>
</feature>
<dbReference type="GO" id="GO:0015562">
    <property type="term" value="F:efflux transmembrane transporter activity"/>
    <property type="evidence" value="ECO:0007669"/>
    <property type="project" value="TreeGrafter"/>
</dbReference>
<dbReference type="RefSeq" id="WP_089412826.1">
    <property type="nucleotide sequence ID" value="NZ_FZQA01000006.1"/>
</dbReference>
<organism evidence="9 10">
    <name type="scientific">Amphiplicatus metriothermophilus</name>
    <dbReference type="NCBI Taxonomy" id="1519374"/>
    <lineage>
        <taxon>Bacteria</taxon>
        <taxon>Pseudomonadati</taxon>
        <taxon>Pseudomonadota</taxon>
        <taxon>Alphaproteobacteria</taxon>
        <taxon>Parvularculales</taxon>
        <taxon>Parvularculaceae</taxon>
        <taxon>Amphiplicatus</taxon>
    </lineage>
</organism>
<keyword evidence="4" id="KW-0175">Coiled coil</keyword>
<comment type="subcellular location">
    <subcellularLocation>
        <location evidence="1">Cell envelope</location>
    </subcellularLocation>
</comment>
<gene>
    <name evidence="9" type="ORF">SAMN06297382_2374</name>
</gene>
<proteinExistence type="inferred from homology"/>
<keyword evidence="6" id="KW-0472">Membrane</keyword>
<keyword evidence="3" id="KW-0813">Transport</keyword>
<dbReference type="Pfam" id="PF25917">
    <property type="entry name" value="BSH_RND"/>
    <property type="match status" value="1"/>
</dbReference>
<dbReference type="Gene3D" id="2.40.50.100">
    <property type="match status" value="1"/>
</dbReference>
<sequence>MIRKLATIFGTLGIFAVGFFLIGLMGSLRPKPERVEPEIAPPTVFYEIVEPRTVTLDVIAQGEVRPRTDITLTAQVSGRIVETSPKFLDGGAFEKGDLLLKIEDADYRYALASAKARVAQAEEALRREEAEAALARRDYEELGEGDPSALALRLPQLAQARAAFEAAQAEYQAAELNLARTAVKAPFKGRVRQRLVGEGQFVTVGSQLGRIFSTEIAEVRLPLTDSELAKLGLPIGFVESENEPGPRVELTAEVGGDVHVWEGRIARTEGAIDPGTRQIGAIAVVDDPYGAGAAEDGTPLAAGLFVTARIEGRPYDDAIVLPRSALYGRDTIYLIGENDRLEKRIVKVIDAARDTITVANGLQPGDRVAISPLRGAEEGDAVAPMDPDAVGDEQEEGEPLPPVAENAARRGRL</sequence>
<feature type="coiled-coil region" evidence="4">
    <location>
        <begin position="111"/>
        <end position="184"/>
    </location>
</feature>
<dbReference type="PANTHER" id="PTHR30469:SF12">
    <property type="entry name" value="MULTIDRUG RESISTANCE PROTEIN MDTA"/>
    <property type="match status" value="1"/>
</dbReference>
<name>A0A239PWT8_9PROT</name>
<evidence type="ECO:0000256" key="4">
    <source>
        <dbReference type="SAM" id="Coils"/>
    </source>
</evidence>
<comment type="similarity">
    <text evidence="2">Belongs to the membrane fusion protein (MFP) (TC 8.A.1) family.</text>
</comment>
<dbReference type="GO" id="GO:1990281">
    <property type="term" value="C:efflux pump complex"/>
    <property type="evidence" value="ECO:0007669"/>
    <property type="project" value="TreeGrafter"/>
</dbReference>
<dbReference type="PANTHER" id="PTHR30469">
    <property type="entry name" value="MULTIDRUG RESISTANCE PROTEIN MDTA"/>
    <property type="match status" value="1"/>
</dbReference>
<dbReference type="OrthoDB" id="9816569at2"/>
<feature type="compositionally biased region" description="Acidic residues" evidence="5">
    <location>
        <begin position="389"/>
        <end position="398"/>
    </location>
</feature>
<dbReference type="Gene3D" id="2.40.420.20">
    <property type="match status" value="1"/>
</dbReference>
<dbReference type="Proteomes" id="UP000198346">
    <property type="component" value="Unassembled WGS sequence"/>
</dbReference>
<dbReference type="Gene3D" id="1.10.287.470">
    <property type="entry name" value="Helix hairpin bin"/>
    <property type="match status" value="1"/>
</dbReference>
<keyword evidence="6" id="KW-0812">Transmembrane</keyword>
<evidence type="ECO:0000256" key="6">
    <source>
        <dbReference type="SAM" id="Phobius"/>
    </source>
</evidence>
<reference evidence="9 10" key="1">
    <citation type="submission" date="2017-07" db="EMBL/GenBank/DDBJ databases">
        <authorList>
            <person name="Sun Z.S."/>
            <person name="Albrecht U."/>
            <person name="Echele G."/>
            <person name="Lee C.C."/>
        </authorList>
    </citation>
    <scope>NUCLEOTIDE SEQUENCE [LARGE SCALE GENOMIC DNA]</scope>
    <source>
        <strain evidence="9 10">CGMCC 1.12710</strain>
    </source>
</reference>
<dbReference type="Pfam" id="PF25967">
    <property type="entry name" value="RND-MFP_C"/>
    <property type="match status" value="1"/>
</dbReference>
<feature type="domain" description="Multidrug resistance protein MdtA-like barrel-sandwich hybrid" evidence="7">
    <location>
        <begin position="70"/>
        <end position="210"/>
    </location>
</feature>
<dbReference type="InterPro" id="IPR058627">
    <property type="entry name" value="MdtA-like_C"/>
</dbReference>
<evidence type="ECO:0000256" key="3">
    <source>
        <dbReference type="ARBA" id="ARBA00022448"/>
    </source>
</evidence>
<protein>
    <submittedName>
        <fullName evidence="9">RND family efflux transporter, MFP subunit</fullName>
    </submittedName>
</protein>
<dbReference type="InterPro" id="IPR058625">
    <property type="entry name" value="MdtA-like_BSH"/>
</dbReference>
<dbReference type="SUPFAM" id="SSF111369">
    <property type="entry name" value="HlyD-like secretion proteins"/>
    <property type="match status" value="1"/>
</dbReference>
<evidence type="ECO:0000313" key="10">
    <source>
        <dbReference type="Proteomes" id="UP000198346"/>
    </source>
</evidence>
<evidence type="ECO:0000256" key="2">
    <source>
        <dbReference type="ARBA" id="ARBA00009477"/>
    </source>
</evidence>
<evidence type="ECO:0000256" key="1">
    <source>
        <dbReference type="ARBA" id="ARBA00004196"/>
    </source>
</evidence>
<dbReference type="NCBIfam" id="TIGR01730">
    <property type="entry name" value="RND_mfp"/>
    <property type="match status" value="1"/>
</dbReference>